<dbReference type="AlphaFoldDB" id="A0A9N9DN46"/>
<sequence>MEQNNSRNMYDDVQAEIDTDGIDYLAIETNEIQGQTSTHQETDAHLSENEKRYGQNSSSSQSLKKKLNRRSRNQITVETKKDIMKTSELQALLPRRRRVKFDPKGKRAKYSDTSENDDIDEDKHCKIVGSSKKRTKYKPDQKEKANKRGDDENLDEDIVIRNSLAKLHSLSKIRIKGPQK</sequence>
<feature type="compositionally biased region" description="Basic and acidic residues" evidence="1">
    <location>
        <begin position="137"/>
        <end position="151"/>
    </location>
</feature>
<dbReference type="OrthoDB" id="2404604at2759"/>
<dbReference type="EMBL" id="CAJVPY010005416">
    <property type="protein sequence ID" value="CAG8642566.1"/>
    <property type="molecule type" value="Genomic_DNA"/>
</dbReference>
<keyword evidence="3" id="KW-1185">Reference proteome</keyword>
<feature type="compositionally biased region" description="Polar residues" evidence="1">
    <location>
        <begin position="30"/>
        <end position="39"/>
    </location>
</feature>
<feature type="compositionally biased region" description="Basic residues" evidence="1">
    <location>
        <begin position="63"/>
        <end position="72"/>
    </location>
</feature>
<feature type="region of interest" description="Disordered" evidence="1">
    <location>
        <begin position="30"/>
        <end position="156"/>
    </location>
</feature>
<dbReference type="Proteomes" id="UP000789405">
    <property type="component" value="Unassembled WGS sequence"/>
</dbReference>
<gene>
    <name evidence="2" type="ORF">DERYTH_LOCUS9738</name>
</gene>
<proteinExistence type="predicted"/>
<feature type="compositionally biased region" description="Basic and acidic residues" evidence="1">
    <location>
        <begin position="100"/>
        <end position="112"/>
    </location>
</feature>
<accession>A0A9N9DN46</accession>
<organism evidence="2 3">
    <name type="scientific">Dentiscutata erythropus</name>
    <dbReference type="NCBI Taxonomy" id="1348616"/>
    <lineage>
        <taxon>Eukaryota</taxon>
        <taxon>Fungi</taxon>
        <taxon>Fungi incertae sedis</taxon>
        <taxon>Mucoromycota</taxon>
        <taxon>Glomeromycotina</taxon>
        <taxon>Glomeromycetes</taxon>
        <taxon>Diversisporales</taxon>
        <taxon>Gigasporaceae</taxon>
        <taxon>Dentiscutata</taxon>
    </lineage>
</organism>
<reference evidence="2" key="1">
    <citation type="submission" date="2021-06" db="EMBL/GenBank/DDBJ databases">
        <authorList>
            <person name="Kallberg Y."/>
            <person name="Tangrot J."/>
            <person name="Rosling A."/>
        </authorList>
    </citation>
    <scope>NUCLEOTIDE SEQUENCE</scope>
    <source>
        <strain evidence="2">MA453B</strain>
    </source>
</reference>
<protein>
    <submittedName>
        <fullName evidence="2">5245_t:CDS:1</fullName>
    </submittedName>
</protein>
<feature type="compositionally biased region" description="Basic and acidic residues" evidence="1">
    <location>
        <begin position="40"/>
        <end position="53"/>
    </location>
</feature>
<comment type="caution">
    <text evidence="2">The sequence shown here is derived from an EMBL/GenBank/DDBJ whole genome shotgun (WGS) entry which is preliminary data.</text>
</comment>
<evidence type="ECO:0000256" key="1">
    <source>
        <dbReference type="SAM" id="MobiDB-lite"/>
    </source>
</evidence>
<evidence type="ECO:0000313" key="2">
    <source>
        <dbReference type="EMBL" id="CAG8642566.1"/>
    </source>
</evidence>
<evidence type="ECO:0000313" key="3">
    <source>
        <dbReference type="Proteomes" id="UP000789405"/>
    </source>
</evidence>
<name>A0A9N9DN46_9GLOM</name>